<proteinExistence type="predicted"/>
<dbReference type="AlphaFoldDB" id="A0A5E4NJ87"/>
<evidence type="ECO:0000313" key="2">
    <source>
        <dbReference type="Proteomes" id="UP000325440"/>
    </source>
</evidence>
<name>A0A5E4NJ87_9HEMI</name>
<evidence type="ECO:0000313" key="1">
    <source>
        <dbReference type="EMBL" id="VVC42666.1"/>
    </source>
</evidence>
<dbReference type="OrthoDB" id="7545208at2759"/>
<protein>
    <submittedName>
        <fullName evidence="1">Uncharacterized protein</fullName>
    </submittedName>
</protein>
<sequence length="84" mass="10111">TSNSNRNNVQRWHVRPIFKERRHLDHYTTFIKEYQLNNPTMFINFMRISPSNFEDLVSLVAPLLYRHAYRSAVSDWIKKTQSAI</sequence>
<keyword evidence="2" id="KW-1185">Reference proteome</keyword>
<dbReference type="Proteomes" id="UP000325440">
    <property type="component" value="Unassembled WGS sequence"/>
</dbReference>
<feature type="non-terminal residue" evidence="1">
    <location>
        <position position="1"/>
    </location>
</feature>
<organism evidence="1 2">
    <name type="scientific">Cinara cedri</name>
    <dbReference type="NCBI Taxonomy" id="506608"/>
    <lineage>
        <taxon>Eukaryota</taxon>
        <taxon>Metazoa</taxon>
        <taxon>Ecdysozoa</taxon>
        <taxon>Arthropoda</taxon>
        <taxon>Hexapoda</taxon>
        <taxon>Insecta</taxon>
        <taxon>Pterygota</taxon>
        <taxon>Neoptera</taxon>
        <taxon>Paraneoptera</taxon>
        <taxon>Hemiptera</taxon>
        <taxon>Sternorrhyncha</taxon>
        <taxon>Aphidomorpha</taxon>
        <taxon>Aphidoidea</taxon>
        <taxon>Aphididae</taxon>
        <taxon>Lachninae</taxon>
        <taxon>Cinara</taxon>
    </lineage>
</organism>
<reference evidence="1 2" key="1">
    <citation type="submission" date="2019-08" db="EMBL/GenBank/DDBJ databases">
        <authorList>
            <person name="Alioto T."/>
            <person name="Alioto T."/>
            <person name="Gomez Garrido J."/>
        </authorList>
    </citation>
    <scope>NUCLEOTIDE SEQUENCE [LARGE SCALE GENOMIC DNA]</scope>
</reference>
<gene>
    <name evidence="1" type="ORF">CINCED_3A000321</name>
</gene>
<dbReference type="EMBL" id="CABPRJ010001974">
    <property type="protein sequence ID" value="VVC42666.1"/>
    <property type="molecule type" value="Genomic_DNA"/>
</dbReference>
<accession>A0A5E4NJ87</accession>